<reference evidence="7" key="1">
    <citation type="submission" date="2018-06" db="EMBL/GenBank/DDBJ databases">
        <authorList>
            <person name="Zhirakovskaya E."/>
        </authorList>
    </citation>
    <scope>NUCLEOTIDE SEQUENCE</scope>
</reference>
<dbReference type="PANTHER" id="PTHR43281">
    <property type="entry name" value="FARNESYL DIPHOSPHATE SYNTHASE"/>
    <property type="match status" value="1"/>
</dbReference>
<dbReference type="PROSITE" id="PS00444">
    <property type="entry name" value="POLYPRENYL_SYNTHASE_2"/>
    <property type="match status" value="1"/>
</dbReference>
<evidence type="ECO:0000256" key="6">
    <source>
        <dbReference type="ARBA" id="ARBA00023229"/>
    </source>
</evidence>
<evidence type="ECO:0000313" key="7">
    <source>
        <dbReference type="EMBL" id="VAX39179.1"/>
    </source>
</evidence>
<gene>
    <name evidence="7" type="ORF">MNBD_PLANCTO03-613</name>
</gene>
<accession>A0A3B1DA68</accession>
<dbReference type="AlphaFoldDB" id="A0A3B1DA68"/>
<comment type="cofactor">
    <cofactor evidence="1">
        <name>Mg(2+)</name>
        <dbReference type="ChEBI" id="CHEBI:18420"/>
    </cofactor>
</comment>
<evidence type="ECO:0000256" key="1">
    <source>
        <dbReference type="ARBA" id="ARBA00001946"/>
    </source>
</evidence>
<dbReference type="PROSITE" id="PS00723">
    <property type="entry name" value="POLYPRENYL_SYNTHASE_1"/>
    <property type="match status" value="1"/>
</dbReference>
<proteinExistence type="inferred from homology"/>
<dbReference type="GO" id="GO:0008299">
    <property type="term" value="P:isoprenoid biosynthetic process"/>
    <property type="evidence" value="ECO:0007669"/>
    <property type="project" value="UniProtKB-KW"/>
</dbReference>
<dbReference type="PANTHER" id="PTHR43281:SF1">
    <property type="entry name" value="FARNESYL DIPHOSPHATE SYNTHASE"/>
    <property type="match status" value="1"/>
</dbReference>
<keyword evidence="6" id="KW-0414">Isoprene biosynthesis</keyword>
<evidence type="ECO:0000256" key="4">
    <source>
        <dbReference type="ARBA" id="ARBA00022723"/>
    </source>
</evidence>
<keyword evidence="3 7" id="KW-0808">Transferase</keyword>
<dbReference type="InterPro" id="IPR000092">
    <property type="entry name" value="Polyprenyl_synt"/>
</dbReference>
<dbReference type="Pfam" id="PF00348">
    <property type="entry name" value="polyprenyl_synt"/>
    <property type="match status" value="1"/>
</dbReference>
<organism evidence="7">
    <name type="scientific">hydrothermal vent metagenome</name>
    <dbReference type="NCBI Taxonomy" id="652676"/>
    <lineage>
        <taxon>unclassified sequences</taxon>
        <taxon>metagenomes</taxon>
        <taxon>ecological metagenomes</taxon>
    </lineage>
</organism>
<evidence type="ECO:0000256" key="2">
    <source>
        <dbReference type="ARBA" id="ARBA00006706"/>
    </source>
</evidence>
<dbReference type="GO" id="GO:0046872">
    <property type="term" value="F:metal ion binding"/>
    <property type="evidence" value="ECO:0007669"/>
    <property type="project" value="UniProtKB-KW"/>
</dbReference>
<dbReference type="EMBL" id="UOGK01000206">
    <property type="protein sequence ID" value="VAX39179.1"/>
    <property type="molecule type" value="Genomic_DNA"/>
</dbReference>
<comment type="similarity">
    <text evidence="2">Belongs to the FPP/GGPP synthase family.</text>
</comment>
<sequence length="314" mass="33618">MTTGPNPSRFDELPEAVVAPLKAIEEELAQMMRTIAVPGSLREAMAYATLDGGKRLRPLLVWHGCVAAGGEGPESLPACTAVELVHCFSLVHDDLPALDDDDLRRGRPTLHKKAGEAMAILAGDALLARAFGVLAGRLEVEVFREVAGELAAACERMIAGQVLDTLGFGDEASGLSDEHRLEAIHRGKTGAMLVASLRMGGMCAKTDKRDTHPTDENGVEGVLERLTAYGEAIGLMFQVVDDLLDVTQTAEHLGKRSSKDAQAGKLTYPGVLGVERSRTLVEELRATALDELSDLGPEAEPLRLLAEYFAVRTK</sequence>
<dbReference type="SUPFAM" id="SSF48576">
    <property type="entry name" value="Terpenoid synthases"/>
    <property type="match status" value="1"/>
</dbReference>
<name>A0A3B1DA68_9ZZZZ</name>
<evidence type="ECO:0000256" key="5">
    <source>
        <dbReference type="ARBA" id="ARBA00022842"/>
    </source>
</evidence>
<dbReference type="SFLD" id="SFLDG01017">
    <property type="entry name" value="Polyprenyl_Transferase_Like"/>
    <property type="match status" value="1"/>
</dbReference>
<dbReference type="SFLD" id="SFLDS00005">
    <property type="entry name" value="Isoprenoid_Synthase_Type_I"/>
    <property type="match status" value="1"/>
</dbReference>
<keyword evidence="5" id="KW-0460">Magnesium</keyword>
<dbReference type="EC" id="2.5.1.10" evidence="7"/>
<dbReference type="InterPro" id="IPR008949">
    <property type="entry name" value="Isoprenoid_synthase_dom_sf"/>
</dbReference>
<protein>
    <submittedName>
        <fullName evidence="7">(2E,6E)-farnesyl diphosphate synthase</fullName>
        <ecNumber evidence="7">2.5.1.10</ecNumber>
    </submittedName>
</protein>
<dbReference type="InterPro" id="IPR033749">
    <property type="entry name" value="Polyprenyl_synt_CS"/>
</dbReference>
<dbReference type="GO" id="GO:0004337">
    <property type="term" value="F:(2E,6E)-farnesyl diphosphate synthase activity"/>
    <property type="evidence" value="ECO:0007669"/>
    <property type="project" value="UniProtKB-EC"/>
</dbReference>
<evidence type="ECO:0000256" key="3">
    <source>
        <dbReference type="ARBA" id="ARBA00022679"/>
    </source>
</evidence>
<dbReference type="FunFam" id="1.10.600.10:FF:000001">
    <property type="entry name" value="Geranylgeranyl diphosphate synthase"/>
    <property type="match status" value="1"/>
</dbReference>
<dbReference type="Gene3D" id="1.10.600.10">
    <property type="entry name" value="Farnesyl Diphosphate Synthase"/>
    <property type="match status" value="1"/>
</dbReference>
<dbReference type="CDD" id="cd00685">
    <property type="entry name" value="Trans_IPPS_HT"/>
    <property type="match status" value="1"/>
</dbReference>
<keyword evidence="4" id="KW-0479">Metal-binding</keyword>